<feature type="signal peptide" evidence="5">
    <location>
        <begin position="1"/>
        <end position="21"/>
    </location>
</feature>
<evidence type="ECO:0000256" key="1">
    <source>
        <dbReference type="ARBA" id="ARBA00004196"/>
    </source>
</evidence>
<dbReference type="InterPro" id="IPR006127">
    <property type="entry name" value="ZnuA-like"/>
</dbReference>
<keyword evidence="2" id="KW-0813">Transport</keyword>
<gene>
    <name evidence="6" type="ORF">NS226_05510</name>
</gene>
<keyword evidence="4 5" id="KW-0732">Signal</keyword>
<dbReference type="PANTHER" id="PTHR42953:SF1">
    <property type="entry name" value="METAL-BINDING PROTEIN HI_0362-RELATED"/>
    <property type="match status" value="1"/>
</dbReference>
<sequence length="301" mass="32411">MTLVRIAATLGLMVLAGSASAQMPSTIQVIGVENEYADVIRQVGGKAVHVEAILTDPNTDPHTFEASPKLAMAFSQAQLVVENGVGYDSWADKLMAASPNAERQVLNVQKLLNLPDDIENPHLWYDPKTMPVVAMAVADALAKLQPSEAATFHANAEAFVASLKPWMDSIAAFKAKYPDTPVATTEPVADYLLKAMGCKLMTPQTLEKAVMDGTDPAPQDITIQNELFSNHKVKIFVYNQQVTDALTGSFLDAAQKAGVPVVGVYETMPTPGYTYQSWMQAEVEALTKAVADKASTLSLQK</sequence>
<dbReference type="GO" id="GO:0046872">
    <property type="term" value="F:metal ion binding"/>
    <property type="evidence" value="ECO:0007669"/>
    <property type="project" value="UniProtKB-KW"/>
</dbReference>
<dbReference type="EMBL" id="LDPZ01000012">
    <property type="protein sequence ID" value="KTQ96981.1"/>
    <property type="molecule type" value="Genomic_DNA"/>
</dbReference>
<evidence type="ECO:0000256" key="4">
    <source>
        <dbReference type="ARBA" id="ARBA00022729"/>
    </source>
</evidence>
<dbReference type="GO" id="GO:0030313">
    <property type="term" value="C:cell envelope"/>
    <property type="evidence" value="ECO:0007669"/>
    <property type="project" value="UniProtKB-SubCell"/>
</dbReference>
<comment type="caution">
    <text evidence="6">The sequence shown here is derived from an EMBL/GenBank/DDBJ whole genome shotgun (WGS) entry which is preliminary data.</text>
</comment>
<dbReference type="InterPro" id="IPR050492">
    <property type="entry name" value="Bact_metal-bind_prot9"/>
</dbReference>
<dbReference type="Pfam" id="PF01297">
    <property type="entry name" value="ZnuA"/>
    <property type="match status" value="1"/>
</dbReference>
<reference evidence="6 7" key="1">
    <citation type="journal article" date="2016" name="Front. Microbiol.">
        <title>Genomic Resource of Rice Seed Associated Bacteria.</title>
        <authorList>
            <person name="Midha S."/>
            <person name="Bansal K."/>
            <person name="Sharma S."/>
            <person name="Kumar N."/>
            <person name="Patil P.P."/>
            <person name="Chaudhry V."/>
            <person name="Patil P.B."/>
        </authorList>
    </citation>
    <scope>NUCLEOTIDE SEQUENCE [LARGE SCALE GENOMIC DNA]</scope>
    <source>
        <strain evidence="6 7">NS226</strain>
    </source>
</reference>
<comment type="subcellular location">
    <subcellularLocation>
        <location evidence="1">Cell envelope</location>
    </subcellularLocation>
</comment>
<dbReference type="Proteomes" id="UP000078272">
    <property type="component" value="Unassembled WGS sequence"/>
</dbReference>
<dbReference type="AlphaFoldDB" id="A0A175RAV0"/>
<keyword evidence="3" id="KW-0479">Metal-binding</keyword>
<evidence type="ECO:0000256" key="2">
    <source>
        <dbReference type="ARBA" id="ARBA00022448"/>
    </source>
</evidence>
<name>A0A175RAV0_9HYPH</name>
<organism evidence="6 7">
    <name type="scientific">Aureimonas ureilytica</name>
    <dbReference type="NCBI Taxonomy" id="401562"/>
    <lineage>
        <taxon>Bacteria</taxon>
        <taxon>Pseudomonadati</taxon>
        <taxon>Pseudomonadota</taxon>
        <taxon>Alphaproteobacteria</taxon>
        <taxon>Hyphomicrobiales</taxon>
        <taxon>Aurantimonadaceae</taxon>
        <taxon>Aureimonas</taxon>
    </lineage>
</organism>
<evidence type="ECO:0000256" key="5">
    <source>
        <dbReference type="SAM" id="SignalP"/>
    </source>
</evidence>
<dbReference type="OrthoDB" id="9793396at2"/>
<dbReference type="GO" id="GO:0030001">
    <property type="term" value="P:metal ion transport"/>
    <property type="evidence" value="ECO:0007669"/>
    <property type="project" value="InterPro"/>
</dbReference>
<dbReference type="PATRIC" id="fig|401562.3.peg.366"/>
<evidence type="ECO:0000313" key="6">
    <source>
        <dbReference type="EMBL" id="KTQ96981.1"/>
    </source>
</evidence>
<evidence type="ECO:0000313" key="7">
    <source>
        <dbReference type="Proteomes" id="UP000078272"/>
    </source>
</evidence>
<dbReference type="PANTHER" id="PTHR42953">
    <property type="entry name" value="HIGH-AFFINITY ZINC UPTAKE SYSTEM PROTEIN ZNUA-RELATED"/>
    <property type="match status" value="1"/>
</dbReference>
<dbReference type="SUPFAM" id="SSF53807">
    <property type="entry name" value="Helical backbone' metal receptor"/>
    <property type="match status" value="1"/>
</dbReference>
<protein>
    <submittedName>
        <fullName evidence="6">Cation ABC transporter substrate-binding protein</fullName>
    </submittedName>
</protein>
<proteinExistence type="predicted"/>
<dbReference type="Gene3D" id="3.40.50.1980">
    <property type="entry name" value="Nitrogenase molybdenum iron protein domain"/>
    <property type="match status" value="2"/>
</dbReference>
<dbReference type="STRING" id="401562.NS365_12305"/>
<feature type="chain" id="PRO_5008041807" evidence="5">
    <location>
        <begin position="22"/>
        <end position="301"/>
    </location>
</feature>
<evidence type="ECO:0000256" key="3">
    <source>
        <dbReference type="ARBA" id="ARBA00022723"/>
    </source>
</evidence>
<dbReference type="RefSeq" id="WP_058634150.1">
    <property type="nucleotide sequence ID" value="NZ_LDPZ01000012.1"/>
</dbReference>
<accession>A0A175RAV0</accession>